<evidence type="ECO:0000256" key="5">
    <source>
        <dbReference type="SAM" id="Phobius"/>
    </source>
</evidence>
<evidence type="ECO:0000256" key="2">
    <source>
        <dbReference type="ARBA" id="ARBA00022692"/>
    </source>
</evidence>
<evidence type="ECO:0000256" key="3">
    <source>
        <dbReference type="ARBA" id="ARBA00022989"/>
    </source>
</evidence>
<feature type="transmembrane region" description="Helical" evidence="5">
    <location>
        <begin position="60"/>
        <end position="82"/>
    </location>
</feature>
<evidence type="ECO:0000313" key="6">
    <source>
        <dbReference type="EMBL" id="SVB58109.1"/>
    </source>
</evidence>
<feature type="transmembrane region" description="Helical" evidence="5">
    <location>
        <begin position="7"/>
        <end position="40"/>
    </location>
</feature>
<gene>
    <name evidence="6" type="ORF">METZ01_LOCUS210963</name>
</gene>
<evidence type="ECO:0008006" key="7">
    <source>
        <dbReference type="Google" id="ProtNLM"/>
    </source>
</evidence>
<dbReference type="AlphaFoldDB" id="A0A382F5Y9"/>
<protein>
    <recommendedName>
        <fullName evidence="7">CvpA family protein</fullName>
    </recommendedName>
</protein>
<dbReference type="Pfam" id="PF02674">
    <property type="entry name" value="Colicin_V"/>
    <property type="match status" value="1"/>
</dbReference>
<keyword evidence="4 5" id="KW-0472">Membrane</keyword>
<proteinExistence type="predicted"/>
<keyword evidence="2 5" id="KW-0812">Transmembrane</keyword>
<name>A0A382F5Y9_9ZZZZ</name>
<organism evidence="6">
    <name type="scientific">marine metagenome</name>
    <dbReference type="NCBI Taxonomy" id="408172"/>
    <lineage>
        <taxon>unclassified sequences</taxon>
        <taxon>metagenomes</taxon>
        <taxon>ecological metagenomes</taxon>
    </lineage>
</organism>
<feature type="transmembrane region" description="Helical" evidence="5">
    <location>
        <begin position="103"/>
        <end position="125"/>
    </location>
</feature>
<dbReference type="EMBL" id="UINC01048054">
    <property type="protein sequence ID" value="SVB58109.1"/>
    <property type="molecule type" value="Genomic_DNA"/>
</dbReference>
<accession>A0A382F5Y9</accession>
<evidence type="ECO:0000256" key="1">
    <source>
        <dbReference type="ARBA" id="ARBA00004141"/>
    </source>
</evidence>
<dbReference type="GO" id="GO:0016020">
    <property type="term" value="C:membrane"/>
    <property type="evidence" value="ECO:0007669"/>
    <property type="project" value="UniProtKB-SubCell"/>
</dbReference>
<evidence type="ECO:0000256" key="4">
    <source>
        <dbReference type="ARBA" id="ARBA00023136"/>
    </source>
</evidence>
<comment type="subcellular location">
    <subcellularLocation>
        <location evidence="1">Membrane</location>
        <topology evidence="1">Multi-pass membrane protein</topology>
    </subcellularLocation>
</comment>
<dbReference type="InterPro" id="IPR003825">
    <property type="entry name" value="Colicin-V_CvpA"/>
</dbReference>
<keyword evidence="3 5" id="KW-1133">Transmembrane helix</keyword>
<dbReference type="GO" id="GO:0009403">
    <property type="term" value="P:toxin biosynthetic process"/>
    <property type="evidence" value="ECO:0007669"/>
    <property type="project" value="InterPro"/>
</dbReference>
<sequence length="204" mass="21332">MNWLDWILITIVAMGAYTGLKVGLIQAALVFVAMFVGWVFAGQVSNKVGGLFDTSLSNDTIVTVATYAVLMITAIIISGFVAKIVKPILSIFTLGLTSMADKLGGLALGLLVGFVMVLAVIIAGARLTYDFDPSILDGNLPAGITKQLPEIADVSEGLEKALTESEIAVTTVRITDALPAGALGLAPSDFGIALDILGFVMERQ</sequence>
<reference evidence="6" key="1">
    <citation type="submission" date="2018-05" db="EMBL/GenBank/DDBJ databases">
        <authorList>
            <person name="Lanie J.A."/>
            <person name="Ng W.-L."/>
            <person name="Kazmierczak K.M."/>
            <person name="Andrzejewski T.M."/>
            <person name="Davidsen T.M."/>
            <person name="Wayne K.J."/>
            <person name="Tettelin H."/>
            <person name="Glass J.I."/>
            <person name="Rusch D."/>
            <person name="Podicherti R."/>
            <person name="Tsui H.-C.T."/>
            <person name="Winkler M.E."/>
        </authorList>
    </citation>
    <scope>NUCLEOTIDE SEQUENCE</scope>
</reference>